<dbReference type="Proteomes" id="UP000278143">
    <property type="component" value="Unassembled WGS sequence"/>
</dbReference>
<protein>
    <submittedName>
        <fullName evidence="3">Small GTPase superfamily</fullName>
    </submittedName>
</protein>
<sequence>ILDTAGQEEYSAIRDNYYRSGEGFLCCFSLTDAASFAETSEFRDQITRVLGDNAVPFLLIGNKSDRPAEERQVSYEEARAQADAWDCAYVETSAKTAENVAVVYEQMMRLVREKK</sequence>
<dbReference type="GO" id="GO:0005525">
    <property type="term" value="F:GTP binding"/>
    <property type="evidence" value="ECO:0007669"/>
    <property type="project" value="UniProtKB-KW"/>
</dbReference>
<evidence type="ECO:0000313" key="4">
    <source>
        <dbReference type="Proteomes" id="UP000278143"/>
    </source>
</evidence>
<dbReference type="SMART" id="SM00174">
    <property type="entry name" value="RHO"/>
    <property type="match status" value="1"/>
</dbReference>
<reference evidence="4" key="1">
    <citation type="journal article" date="2018" name="Nat. Microbiol.">
        <title>Leveraging single-cell genomics to expand the fungal tree of life.</title>
        <authorList>
            <person name="Ahrendt S.R."/>
            <person name="Quandt C.A."/>
            <person name="Ciobanu D."/>
            <person name="Clum A."/>
            <person name="Salamov A."/>
            <person name="Andreopoulos B."/>
            <person name="Cheng J.F."/>
            <person name="Woyke T."/>
            <person name="Pelin A."/>
            <person name="Henrissat B."/>
            <person name="Reynolds N.K."/>
            <person name="Benny G.L."/>
            <person name="Smith M.E."/>
            <person name="James T.Y."/>
            <person name="Grigoriev I.V."/>
        </authorList>
    </citation>
    <scope>NUCLEOTIDE SEQUENCE [LARGE SCALE GENOMIC DNA]</scope>
    <source>
        <strain evidence="4">Benny S71-1</strain>
    </source>
</reference>
<dbReference type="InterPro" id="IPR027417">
    <property type="entry name" value="P-loop_NTPase"/>
</dbReference>
<dbReference type="InterPro" id="IPR020849">
    <property type="entry name" value="Small_GTPase_Ras-type"/>
</dbReference>
<feature type="non-terminal residue" evidence="3">
    <location>
        <position position="115"/>
    </location>
</feature>
<dbReference type="GO" id="GO:0016020">
    <property type="term" value="C:membrane"/>
    <property type="evidence" value="ECO:0007669"/>
    <property type="project" value="InterPro"/>
</dbReference>
<dbReference type="Gene3D" id="3.40.50.300">
    <property type="entry name" value="P-loop containing nucleotide triphosphate hydrolases"/>
    <property type="match status" value="1"/>
</dbReference>
<dbReference type="InterPro" id="IPR001806">
    <property type="entry name" value="Small_GTPase"/>
</dbReference>
<dbReference type="SMART" id="SM00175">
    <property type="entry name" value="RAB"/>
    <property type="match status" value="1"/>
</dbReference>
<dbReference type="NCBIfam" id="TIGR00231">
    <property type="entry name" value="small_GTP"/>
    <property type="match status" value="1"/>
</dbReference>
<keyword evidence="4" id="KW-1185">Reference proteome</keyword>
<dbReference type="AlphaFoldDB" id="A0A4P9YS06"/>
<dbReference type="Pfam" id="PF00071">
    <property type="entry name" value="Ras"/>
    <property type="match status" value="1"/>
</dbReference>
<keyword evidence="1" id="KW-0547">Nucleotide-binding</keyword>
<dbReference type="PRINTS" id="PR00449">
    <property type="entry name" value="RASTRNSFRMNG"/>
</dbReference>
<dbReference type="EMBL" id="KZ992124">
    <property type="protein sequence ID" value="RKP22428.1"/>
    <property type="molecule type" value="Genomic_DNA"/>
</dbReference>
<dbReference type="GO" id="GO:0007165">
    <property type="term" value="P:signal transduction"/>
    <property type="evidence" value="ECO:0007669"/>
    <property type="project" value="InterPro"/>
</dbReference>
<accession>A0A4P9YS06</accession>
<dbReference type="SMART" id="SM00173">
    <property type="entry name" value="RAS"/>
    <property type="match status" value="1"/>
</dbReference>
<dbReference type="OrthoDB" id="5976022at2759"/>
<dbReference type="PROSITE" id="PS51421">
    <property type="entry name" value="RAS"/>
    <property type="match status" value="1"/>
</dbReference>
<dbReference type="SUPFAM" id="SSF52540">
    <property type="entry name" value="P-loop containing nucleoside triphosphate hydrolases"/>
    <property type="match status" value="1"/>
</dbReference>
<dbReference type="GO" id="GO:0003924">
    <property type="term" value="F:GTPase activity"/>
    <property type="evidence" value="ECO:0007669"/>
    <property type="project" value="InterPro"/>
</dbReference>
<evidence type="ECO:0000313" key="3">
    <source>
        <dbReference type="EMBL" id="RKP22428.1"/>
    </source>
</evidence>
<dbReference type="PANTHER" id="PTHR24070">
    <property type="entry name" value="RAS, DI-RAS, AND RHEB FAMILY MEMBERS OF SMALL GTPASE SUPERFAMILY"/>
    <property type="match status" value="1"/>
</dbReference>
<organism evidence="3 4">
    <name type="scientific">Syncephalis pseudoplumigaleata</name>
    <dbReference type="NCBI Taxonomy" id="1712513"/>
    <lineage>
        <taxon>Eukaryota</taxon>
        <taxon>Fungi</taxon>
        <taxon>Fungi incertae sedis</taxon>
        <taxon>Zoopagomycota</taxon>
        <taxon>Zoopagomycotina</taxon>
        <taxon>Zoopagomycetes</taxon>
        <taxon>Zoopagales</taxon>
        <taxon>Piptocephalidaceae</taxon>
        <taxon>Syncephalis</taxon>
    </lineage>
</organism>
<proteinExistence type="predicted"/>
<feature type="non-terminal residue" evidence="3">
    <location>
        <position position="1"/>
    </location>
</feature>
<keyword evidence="2" id="KW-0342">GTP-binding</keyword>
<name>A0A4P9YS06_9FUNG</name>
<evidence type="ECO:0000256" key="2">
    <source>
        <dbReference type="ARBA" id="ARBA00023134"/>
    </source>
</evidence>
<gene>
    <name evidence="3" type="ORF">SYNPS1DRAFT_5773</name>
</gene>
<evidence type="ECO:0000256" key="1">
    <source>
        <dbReference type="ARBA" id="ARBA00022741"/>
    </source>
</evidence>
<dbReference type="PROSITE" id="PS51419">
    <property type="entry name" value="RAB"/>
    <property type="match status" value="1"/>
</dbReference>
<dbReference type="InterPro" id="IPR005225">
    <property type="entry name" value="Small_GTP-bd"/>
</dbReference>